<keyword evidence="2 6" id="KW-0662">Pyridine nucleotide biosynthesis</keyword>
<dbReference type="InterPro" id="IPR011182">
    <property type="entry name" value="L-Asp_DH"/>
</dbReference>
<dbReference type="PANTHER" id="PTHR31873:SF6">
    <property type="entry name" value="ASPARTATE DEHYDROGENASE DOMAIN-CONTAINING PROTEIN"/>
    <property type="match status" value="1"/>
</dbReference>
<organism evidence="9 10">
    <name type="scientific">Marinovum algicola</name>
    <dbReference type="NCBI Taxonomy" id="42444"/>
    <lineage>
        <taxon>Bacteria</taxon>
        <taxon>Pseudomonadati</taxon>
        <taxon>Pseudomonadota</taxon>
        <taxon>Alphaproteobacteria</taxon>
        <taxon>Rhodobacterales</taxon>
        <taxon>Roseobacteraceae</taxon>
        <taxon>Marinovum</taxon>
    </lineage>
</organism>
<name>A0A975WD55_9RHOB</name>
<evidence type="ECO:0000313" key="9">
    <source>
        <dbReference type="EMBL" id="SEJ98417.1"/>
    </source>
</evidence>
<comment type="similarity">
    <text evidence="1 6">Belongs to the L-aspartate dehydrogenase family.</text>
</comment>
<dbReference type="InterPro" id="IPR036291">
    <property type="entry name" value="NAD(P)-bd_dom_sf"/>
</dbReference>
<dbReference type="Pfam" id="PF01958">
    <property type="entry name" value="Asp_DH_C"/>
    <property type="match status" value="1"/>
</dbReference>
<dbReference type="Proteomes" id="UP000182932">
    <property type="component" value="Unassembled WGS sequence"/>
</dbReference>
<dbReference type="NCBIfam" id="NF009828">
    <property type="entry name" value="PRK13303.1-3"/>
    <property type="match status" value="1"/>
</dbReference>
<dbReference type="NCBIfam" id="NF009827">
    <property type="entry name" value="PRK13303.1-2"/>
    <property type="match status" value="1"/>
</dbReference>
<feature type="domain" description="Aspartate dehydrogenase" evidence="7">
    <location>
        <begin position="160"/>
        <end position="247"/>
    </location>
</feature>
<dbReference type="GO" id="GO:0051287">
    <property type="term" value="F:NAD binding"/>
    <property type="evidence" value="ECO:0007669"/>
    <property type="project" value="UniProtKB-UniRule"/>
</dbReference>
<dbReference type="Gene3D" id="3.40.50.720">
    <property type="entry name" value="NAD(P)-binding Rossmann-like Domain"/>
    <property type="match status" value="1"/>
</dbReference>
<comment type="pathway">
    <text evidence="6">Cofactor biosynthesis; NAD(+) biosynthesis; iminoaspartate from L-aspartate (dehydrogenase route): step 1/1.</text>
</comment>
<dbReference type="InterPro" id="IPR005106">
    <property type="entry name" value="Asp/hSer_DH_NAD-bd"/>
</dbReference>
<evidence type="ECO:0000256" key="1">
    <source>
        <dbReference type="ARBA" id="ARBA00008331"/>
    </source>
</evidence>
<comment type="function">
    <text evidence="6">Specifically catalyzes the NAD or NADP-dependent dehydrogenation of L-aspartate to iminoaspartate.</text>
</comment>
<dbReference type="AlphaFoldDB" id="A0A975WD55"/>
<keyword evidence="3 6" id="KW-0521">NADP</keyword>
<dbReference type="GO" id="GO:0009435">
    <property type="term" value="P:NAD+ biosynthetic process"/>
    <property type="evidence" value="ECO:0007669"/>
    <property type="project" value="UniProtKB-UniRule"/>
</dbReference>
<sequence>MHLGLVGYGNIGKALLGLMGAGEPARLTVLARPGKTVDLPGAEVVETVQELIAAAPDLLVECAGHAAVRDTAVPALRAGIDVVLVSIGALSDVALERALHAAAEEGGARLILPAGAIGGIDLLSAMAPAGGLEVTYRGTKPPQAWRGTPAEELIDLGGLTAATVFFSGTAREVAQAFPKNANVAATLALAGAGMDATRVELVADPQASGNRHAYSVHSPLGDYEIRIDNRASNGNAKTSAATIYSVLREIRNRKGPVVI</sequence>
<dbReference type="SUPFAM" id="SSF55347">
    <property type="entry name" value="Glyceraldehyde-3-phosphate dehydrogenase-like, C-terminal domain"/>
    <property type="match status" value="1"/>
</dbReference>
<gene>
    <name evidence="6" type="primary">nadX</name>
    <name evidence="9" type="ORF">SAMN04487940_11663</name>
</gene>
<dbReference type="PIRSF" id="PIRSF005227">
    <property type="entry name" value="Asp_dh_NAD_syn"/>
    <property type="match status" value="1"/>
</dbReference>
<keyword evidence="10" id="KW-1185">Reference proteome</keyword>
<comment type="catalytic activity">
    <reaction evidence="6">
        <text>L-aspartate + NAD(+) + H2O = oxaloacetate + NH4(+) + NADH + H(+)</text>
        <dbReference type="Rhea" id="RHEA:11788"/>
        <dbReference type="ChEBI" id="CHEBI:15377"/>
        <dbReference type="ChEBI" id="CHEBI:15378"/>
        <dbReference type="ChEBI" id="CHEBI:16452"/>
        <dbReference type="ChEBI" id="CHEBI:28938"/>
        <dbReference type="ChEBI" id="CHEBI:29991"/>
        <dbReference type="ChEBI" id="CHEBI:57540"/>
        <dbReference type="ChEBI" id="CHEBI:57945"/>
        <dbReference type="EC" id="1.4.1.21"/>
    </reaction>
</comment>
<dbReference type="GeneID" id="80819990"/>
<dbReference type="GO" id="GO:0016639">
    <property type="term" value="F:oxidoreductase activity, acting on the CH-NH2 group of donors, NAD or NADP as acceptor"/>
    <property type="evidence" value="ECO:0007669"/>
    <property type="project" value="UniProtKB-UniRule"/>
</dbReference>
<feature type="binding site" evidence="6">
    <location>
        <position position="116"/>
    </location>
    <ligand>
        <name>NAD(+)</name>
        <dbReference type="ChEBI" id="CHEBI:57540"/>
    </ligand>
</feature>
<dbReference type="Pfam" id="PF03447">
    <property type="entry name" value="NAD_binding_3"/>
    <property type="match status" value="1"/>
</dbReference>
<evidence type="ECO:0000256" key="5">
    <source>
        <dbReference type="ARBA" id="ARBA00023027"/>
    </source>
</evidence>
<feature type="domain" description="Aspartate/homoserine dehydrogenase NAD-binding" evidence="8">
    <location>
        <begin position="7"/>
        <end position="113"/>
    </location>
</feature>
<evidence type="ECO:0000259" key="8">
    <source>
        <dbReference type="Pfam" id="PF03447"/>
    </source>
</evidence>
<protein>
    <recommendedName>
        <fullName evidence="6">L-aspartate dehydrogenase</fullName>
        <ecNumber evidence="6">1.4.1.21</ecNumber>
    </recommendedName>
</protein>
<evidence type="ECO:0000256" key="6">
    <source>
        <dbReference type="HAMAP-Rule" id="MF_01265"/>
    </source>
</evidence>
<dbReference type="InterPro" id="IPR020626">
    <property type="entry name" value="Asp_DH_prok"/>
</dbReference>
<comment type="caution">
    <text evidence="9">The sequence shown here is derived from an EMBL/GenBank/DDBJ whole genome shotgun (WGS) entry which is preliminary data.</text>
</comment>
<dbReference type="InterPro" id="IPR002811">
    <property type="entry name" value="Asp_DH"/>
</dbReference>
<dbReference type="EC" id="1.4.1.21" evidence="6"/>
<dbReference type="HAMAP" id="MF_01265">
    <property type="entry name" value="NadX"/>
    <property type="match status" value="1"/>
</dbReference>
<proteinExistence type="inferred from homology"/>
<dbReference type="EMBL" id="FNYY01000016">
    <property type="protein sequence ID" value="SEJ98417.1"/>
    <property type="molecule type" value="Genomic_DNA"/>
</dbReference>
<feature type="active site" evidence="6">
    <location>
        <position position="212"/>
    </location>
</feature>
<dbReference type="PANTHER" id="PTHR31873">
    <property type="entry name" value="L-ASPARTATE DEHYDROGENASE-RELATED"/>
    <property type="match status" value="1"/>
</dbReference>
<feature type="binding site" evidence="6">
    <location>
        <position position="182"/>
    </location>
    <ligand>
        <name>NAD(+)</name>
        <dbReference type="ChEBI" id="CHEBI:57540"/>
    </ligand>
</feature>
<evidence type="ECO:0000259" key="7">
    <source>
        <dbReference type="Pfam" id="PF01958"/>
    </source>
</evidence>
<keyword evidence="5 6" id="KW-0520">NAD</keyword>
<dbReference type="NCBIfam" id="NF009829">
    <property type="entry name" value="PRK13303.1-4"/>
    <property type="match status" value="1"/>
</dbReference>
<dbReference type="Gene3D" id="3.30.360.10">
    <property type="entry name" value="Dihydrodipicolinate Reductase, domain 2"/>
    <property type="match status" value="1"/>
</dbReference>
<reference evidence="9 10" key="1">
    <citation type="submission" date="2016-10" db="EMBL/GenBank/DDBJ databases">
        <authorList>
            <person name="Varghese N."/>
            <person name="Submissions S."/>
        </authorList>
    </citation>
    <scope>NUCLEOTIDE SEQUENCE [LARGE SCALE GENOMIC DNA]</scope>
    <source>
        <strain evidence="9 10">FF3</strain>
    </source>
</reference>
<keyword evidence="4 6" id="KW-0560">Oxidoreductase</keyword>
<comment type="miscellaneous">
    <text evidence="6">The iminoaspartate product is unstable in aqueous solution and can decompose to oxaloacetate and ammonia.</text>
</comment>
<evidence type="ECO:0000256" key="2">
    <source>
        <dbReference type="ARBA" id="ARBA00022642"/>
    </source>
</evidence>
<comment type="catalytic activity">
    <reaction evidence="6">
        <text>L-aspartate + NADP(+) + H2O = oxaloacetate + NH4(+) + NADPH + H(+)</text>
        <dbReference type="Rhea" id="RHEA:11784"/>
        <dbReference type="ChEBI" id="CHEBI:15377"/>
        <dbReference type="ChEBI" id="CHEBI:15378"/>
        <dbReference type="ChEBI" id="CHEBI:16452"/>
        <dbReference type="ChEBI" id="CHEBI:28938"/>
        <dbReference type="ChEBI" id="CHEBI:29991"/>
        <dbReference type="ChEBI" id="CHEBI:57783"/>
        <dbReference type="ChEBI" id="CHEBI:58349"/>
        <dbReference type="EC" id="1.4.1.21"/>
    </reaction>
</comment>
<evidence type="ECO:0000313" key="10">
    <source>
        <dbReference type="Proteomes" id="UP000182932"/>
    </source>
</evidence>
<evidence type="ECO:0000256" key="4">
    <source>
        <dbReference type="ARBA" id="ARBA00023002"/>
    </source>
</evidence>
<dbReference type="RefSeq" id="WP_048535615.1">
    <property type="nucleotide sequence ID" value="NZ_CATMKJ010000012.1"/>
</dbReference>
<dbReference type="SUPFAM" id="SSF51735">
    <property type="entry name" value="NAD(P)-binding Rossmann-fold domains"/>
    <property type="match status" value="1"/>
</dbReference>
<dbReference type="GO" id="GO:0050661">
    <property type="term" value="F:NADP binding"/>
    <property type="evidence" value="ECO:0007669"/>
    <property type="project" value="UniProtKB-UniRule"/>
</dbReference>
<evidence type="ECO:0000256" key="3">
    <source>
        <dbReference type="ARBA" id="ARBA00022857"/>
    </source>
</evidence>
<dbReference type="GO" id="GO:0033735">
    <property type="term" value="F:aspartate dehydrogenase [NAD(P)+] activity"/>
    <property type="evidence" value="ECO:0007669"/>
    <property type="project" value="UniProtKB-EC"/>
</dbReference>
<accession>A0A975WD55</accession>